<sequence length="87" mass="9654">MVECRRDSDERVHPRCVPAAPFQLTDHVDRHTRLRGKVGLRNPASSAYPPYVLTQMVLGHDGSHPSADIDCLLIDRPILTNGPVSPM</sequence>
<reference evidence="1 2" key="1">
    <citation type="submission" date="2021-01" db="EMBL/GenBank/DDBJ databases">
        <title>Whole genome shotgun sequence of Catellatospora coxensis NBRC 107359.</title>
        <authorList>
            <person name="Komaki H."/>
            <person name="Tamura T."/>
        </authorList>
    </citation>
    <scope>NUCLEOTIDE SEQUENCE [LARGE SCALE GENOMIC DNA]</scope>
    <source>
        <strain evidence="1 2">NBRC 107359</strain>
    </source>
</reference>
<name>A0A8J3KSD1_9ACTN</name>
<accession>A0A8J3KSD1</accession>
<dbReference type="Proteomes" id="UP000630887">
    <property type="component" value="Unassembled WGS sequence"/>
</dbReference>
<evidence type="ECO:0000313" key="2">
    <source>
        <dbReference type="Proteomes" id="UP000630887"/>
    </source>
</evidence>
<dbReference type="AlphaFoldDB" id="A0A8J3KSD1"/>
<proteinExistence type="predicted"/>
<dbReference type="EMBL" id="BONI01000038">
    <property type="protein sequence ID" value="GIG07763.1"/>
    <property type="molecule type" value="Genomic_DNA"/>
</dbReference>
<evidence type="ECO:0000313" key="1">
    <source>
        <dbReference type="EMBL" id="GIG07763.1"/>
    </source>
</evidence>
<keyword evidence="2" id="KW-1185">Reference proteome</keyword>
<gene>
    <name evidence="1" type="ORF">Cco03nite_44630</name>
</gene>
<protein>
    <submittedName>
        <fullName evidence="1">Uncharacterized protein</fullName>
    </submittedName>
</protein>
<comment type="caution">
    <text evidence="1">The sequence shown here is derived from an EMBL/GenBank/DDBJ whole genome shotgun (WGS) entry which is preliminary data.</text>
</comment>
<organism evidence="1 2">
    <name type="scientific">Catellatospora coxensis</name>
    <dbReference type="NCBI Taxonomy" id="310354"/>
    <lineage>
        <taxon>Bacteria</taxon>
        <taxon>Bacillati</taxon>
        <taxon>Actinomycetota</taxon>
        <taxon>Actinomycetes</taxon>
        <taxon>Micromonosporales</taxon>
        <taxon>Micromonosporaceae</taxon>
        <taxon>Catellatospora</taxon>
    </lineage>
</organism>